<evidence type="ECO:0000259" key="9">
    <source>
        <dbReference type="Pfam" id="PF00482"/>
    </source>
</evidence>
<evidence type="ECO:0000313" key="10">
    <source>
        <dbReference type="EMBL" id="SPF44097.1"/>
    </source>
</evidence>
<dbReference type="PANTHER" id="PTHR30012:SF7">
    <property type="entry name" value="PROTEIN TRANSPORT PROTEIN HOFC HOMOLOG"/>
    <property type="match status" value="1"/>
</dbReference>
<accession>A0A2U3KWW7</accession>
<dbReference type="OrthoDB" id="9805682at2"/>
<proteinExistence type="inferred from homology"/>
<evidence type="ECO:0000313" key="11">
    <source>
        <dbReference type="Proteomes" id="UP000238701"/>
    </source>
</evidence>
<dbReference type="Proteomes" id="UP000238701">
    <property type="component" value="Unassembled WGS sequence"/>
</dbReference>
<dbReference type="GO" id="GO:0015628">
    <property type="term" value="P:protein secretion by the type II secretion system"/>
    <property type="evidence" value="ECO:0007669"/>
    <property type="project" value="TreeGrafter"/>
</dbReference>
<dbReference type="InterPro" id="IPR018076">
    <property type="entry name" value="T2SS_GspF_dom"/>
</dbReference>
<dbReference type="GO" id="GO:0005886">
    <property type="term" value="C:plasma membrane"/>
    <property type="evidence" value="ECO:0007669"/>
    <property type="project" value="UniProtKB-SubCell"/>
</dbReference>
<keyword evidence="3" id="KW-1003">Cell membrane</keyword>
<feature type="domain" description="Type II secretion system protein GspF" evidence="9">
    <location>
        <begin position="67"/>
        <end position="190"/>
    </location>
</feature>
<name>A0A2U3KWW7_9BACT</name>
<feature type="transmembrane region" description="Helical" evidence="8">
    <location>
        <begin position="373"/>
        <end position="398"/>
    </location>
</feature>
<dbReference type="EMBL" id="OMOD01000146">
    <property type="protein sequence ID" value="SPF44097.1"/>
    <property type="molecule type" value="Genomic_DNA"/>
</dbReference>
<evidence type="ECO:0000256" key="2">
    <source>
        <dbReference type="ARBA" id="ARBA00005745"/>
    </source>
</evidence>
<comment type="subcellular location">
    <subcellularLocation>
        <location evidence="1">Cell inner membrane</location>
        <topology evidence="1">Multi-pass membrane protein</topology>
    </subcellularLocation>
</comment>
<sequence>MPVFTFSGKDASGQKISGERMAPNKQSLAQALRRERITPGAIREKGKEFSLPMFGSGKVAVKDVAVFFRQFSVMIDAGLPLVQCLEILASNQENQSFQKTLTGVRTTVEGGATLANAMRQYPVVFDDLTTNMIEAGETGGILDIILQRLATYVEKAVRLRAAVKSALIYPVAVVSIAALIVGALLKWVVPIFKNLFAGLGVNLPLPTRIVMGLSDFVVGFWWIFLLGGVGLVFGVKQIRKHPTGRYYFDKGLLYLPVLGNLLRKIAVGRFTRTLGTLITSGVPILEGLSITAKTSGNAVLEEALMKVRKAIEEGRTIVDPLRECGVFPNMVTQMIGVGEATGAMDSMLQKIADFYEEEVDAATKDMLAMLEPLIIGMLGITIGGIVISLYMPLFAMIAKLAG</sequence>
<organism evidence="10 11">
    <name type="scientific">Candidatus Sulfotelmatobacter kueseliae</name>
    <dbReference type="NCBI Taxonomy" id="2042962"/>
    <lineage>
        <taxon>Bacteria</taxon>
        <taxon>Pseudomonadati</taxon>
        <taxon>Acidobacteriota</taxon>
        <taxon>Terriglobia</taxon>
        <taxon>Terriglobales</taxon>
        <taxon>Candidatus Korobacteraceae</taxon>
        <taxon>Candidatus Sulfotelmatobacter</taxon>
    </lineage>
</organism>
<dbReference type="FunFam" id="1.20.81.30:FF:000001">
    <property type="entry name" value="Type II secretion system protein F"/>
    <property type="match status" value="2"/>
</dbReference>
<protein>
    <submittedName>
        <fullName evidence="10">Type II secretion system protein</fullName>
    </submittedName>
</protein>
<dbReference type="Gene3D" id="1.20.81.30">
    <property type="entry name" value="Type II secretion system (T2SS), domain F"/>
    <property type="match status" value="2"/>
</dbReference>
<gene>
    <name evidence="10" type="ORF">SBA1_510034</name>
</gene>
<evidence type="ECO:0000256" key="5">
    <source>
        <dbReference type="ARBA" id="ARBA00022692"/>
    </source>
</evidence>
<evidence type="ECO:0000256" key="4">
    <source>
        <dbReference type="ARBA" id="ARBA00022519"/>
    </source>
</evidence>
<dbReference type="InterPro" id="IPR042094">
    <property type="entry name" value="T2SS_GspF_sf"/>
</dbReference>
<evidence type="ECO:0000256" key="7">
    <source>
        <dbReference type="ARBA" id="ARBA00023136"/>
    </source>
</evidence>
<dbReference type="Pfam" id="PF00482">
    <property type="entry name" value="T2SSF"/>
    <property type="match status" value="2"/>
</dbReference>
<feature type="domain" description="Type II secretion system protein GspF" evidence="9">
    <location>
        <begin position="270"/>
        <end position="392"/>
    </location>
</feature>
<evidence type="ECO:0000256" key="6">
    <source>
        <dbReference type="ARBA" id="ARBA00022989"/>
    </source>
</evidence>
<feature type="transmembrane region" description="Helical" evidence="8">
    <location>
        <begin position="209"/>
        <end position="235"/>
    </location>
</feature>
<dbReference type="PRINTS" id="PR00812">
    <property type="entry name" value="BCTERIALGSPF"/>
</dbReference>
<evidence type="ECO:0000256" key="3">
    <source>
        <dbReference type="ARBA" id="ARBA00022475"/>
    </source>
</evidence>
<keyword evidence="7 8" id="KW-0472">Membrane</keyword>
<evidence type="ECO:0000256" key="1">
    <source>
        <dbReference type="ARBA" id="ARBA00004429"/>
    </source>
</evidence>
<evidence type="ECO:0000256" key="8">
    <source>
        <dbReference type="SAM" id="Phobius"/>
    </source>
</evidence>
<dbReference type="PANTHER" id="PTHR30012">
    <property type="entry name" value="GENERAL SECRETION PATHWAY PROTEIN"/>
    <property type="match status" value="1"/>
</dbReference>
<keyword evidence="4" id="KW-0997">Cell inner membrane</keyword>
<keyword evidence="5 8" id="KW-0812">Transmembrane</keyword>
<dbReference type="InterPro" id="IPR003004">
    <property type="entry name" value="GspF/PilC"/>
</dbReference>
<keyword evidence="6 8" id="KW-1133">Transmembrane helix</keyword>
<comment type="similarity">
    <text evidence="2">Belongs to the GSP F family.</text>
</comment>
<reference evidence="11" key="1">
    <citation type="submission" date="2018-02" db="EMBL/GenBank/DDBJ databases">
        <authorList>
            <person name="Hausmann B."/>
        </authorList>
    </citation>
    <scope>NUCLEOTIDE SEQUENCE [LARGE SCALE GENOMIC DNA]</scope>
    <source>
        <strain evidence="11">Peat soil MAG SbA1</strain>
    </source>
</reference>
<dbReference type="AlphaFoldDB" id="A0A2U3KWW7"/>
<feature type="transmembrane region" description="Helical" evidence="8">
    <location>
        <begin position="167"/>
        <end position="189"/>
    </location>
</feature>